<sequence>MTKFLGNDNNCGQNMSAFVKFRLSSSLLLCSSVLFQQKLNSNRRFGDLMARDCSVLSVKRRQHKCNRIVTHDVYRDEVHHSGLLPFPHEWQYDLPSLNKSEDLLIYGVNSSKQSIYITIKWRPKGVDNRVNASISLRFDDNNSNTYTLEEDSEVEYRSNEYRMGGLGLEINTPFRRKRIKFRGYLIKNDNQLVYVRFRFLWYAVSRVYDFTHDFDDQFMAKEMALSPKSDTSDNRFEDRFEQFGQIKGTFSEELTEERELYFWGSMRNAKRVDLSGGKGSSLAVLKSLSEDMVKEDYENQFIVPNGVIVTTNAYQRLLCDHKELLQEIQELEEFTQLSPKELKTKCNELMNSISAHSLPQVVKQDIKQKLSENFNDFETKQFAVRSSGASEDSEEMSAAGQMTTYLGVRGLEEIYSSVMMCWSSQFSHIAVQYKRGYGQPINSPMAVVIQEMIGCQSAGVMFTCDPMTGDERHLEITANYGLGESVVSASSEPDTIKVSVNIESNSLSTRRRVNGIESKVIGQKKTLIKLSESGGTVEEAVDDTSNCCVSDDDLIRLADIGLRIHKHYGNARDIEWGLKGGQIFMLQSRPVTNLDNSYTDYEILHELDSSHPTEYEIYSRAHWGENFPGASSWIDLIIAKKQLMDDKSYDLVAVLKQLFTAKDTWKGILDSFHIICDISVKHHGPVSMGSSIKLMILREFLESCLSNNPNLEADYNLLISSCSDVVSAEVPNSLRQIAKSIKDKQSFRQLTDEEALQVLVKGNHESSAKFRQFLDIHGHRGYRELDPMYDTWKLNPIPCVQTIKGLLSGNEIQLQPKAVKSVDQVVDELKTPLTSVKKLLLKKLVLPWAQRGVGYRELSKYFMVYMNDLWRQGFRLLAQRMAAEGLIPTADHFFYLTVPEVEALCNGDRNSLILSRVRHRRRLYPQMDGYKFEEFIKGPQMRPRNFEKRITPPTMSTGMVQMRGTPVSNGTVSARVCVSEDITEAHNIQSGDILITYSTDIGWSPYFPLLSGIITEIGGTVSHGAVIAREYGIPCLIAVEGACSAFKTGDTCVLDTTTQTITKVQ</sequence>
<dbReference type="OrthoDB" id="6123450at2759"/>
<dbReference type="InterPro" id="IPR013815">
    <property type="entry name" value="ATP_grasp_subdomain_1"/>
</dbReference>
<reference evidence="4" key="1">
    <citation type="submission" date="2020-11" db="EMBL/GenBank/DDBJ databases">
        <authorList>
            <person name="Tran Van P."/>
        </authorList>
    </citation>
    <scope>NUCLEOTIDE SEQUENCE</scope>
</reference>
<dbReference type="PANTHER" id="PTHR43615">
    <property type="entry name" value="PHOSPHOENOLPYRUVATE SYNTHASE-RELATED"/>
    <property type="match status" value="1"/>
</dbReference>
<dbReference type="Proteomes" id="UP000728032">
    <property type="component" value="Unassembled WGS sequence"/>
</dbReference>
<feature type="domain" description="PEP-utilising enzyme mobile" evidence="2">
    <location>
        <begin position="988"/>
        <end position="1058"/>
    </location>
</feature>
<dbReference type="InterPro" id="IPR002192">
    <property type="entry name" value="PPDK_AMP/ATP-bd"/>
</dbReference>
<accession>A0A7R9QC39</accession>
<evidence type="ECO:0000313" key="5">
    <source>
        <dbReference type="Proteomes" id="UP000728032"/>
    </source>
</evidence>
<dbReference type="SUPFAM" id="SSF56059">
    <property type="entry name" value="Glutathione synthetase ATP-binding domain-like"/>
    <property type="match status" value="1"/>
</dbReference>
<dbReference type="SUPFAM" id="SSF52009">
    <property type="entry name" value="Phosphohistidine domain"/>
    <property type="match status" value="1"/>
</dbReference>
<dbReference type="Gene3D" id="3.30.470.20">
    <property type="entry name" value="ATP-grasp fold, B domain"/>
    <property type="match status" value="1"/>
</dbReference>
<dbReference type="GO" id="GO:0005524">
    <property type="term" value="F:ATP binding"/>
    <property type="evidence" value="ECO:0007669"/>
    <property type="project" value="InterPro"/>
</dbReference>
<dbReference type="EMBL" id="CAJPVJ010000589">
    <property type="protein sequence ID" value="CAG2162913.1"/>
    <property type="molecule type" value="Genomic_DNA"/>
</dbReference>
<name>A0A7R9QC39_9ACAR</name>
<comment type="similarity">
    <text evidence="1">Belongs to the PEP-utilizing enzyme family.</text>
</comment>
<dbReference type="EMBL" id="OC915414">
    <property type="protein sequence ID" value="CAD7640334.1"/>
    <property type="molecule type" value="Genomic_DNA"/>
</dbReference>
<feature type="domain" description="Pyruvate phosphate dikinase AMP/ATP-binding" evidence="3">
    <location>
        <begin position="273"/>
        <end position="596"/>
    </location>
</feature>
<evidence type="ECO:0008006" key="6">
    <source>
        <dbReference type="Google" id="ProtNLM"/>
    </source>
</evidence>
<dbReference type="InterPro" id="IPR008279">
    <property type="entry name" value="PEP-util_enz_mobile_dom"/>
</dbReference>
<evidence type="ECO:0000259" key="2">
    <source>
        <dbReference type="Pfam" id="PF00391"/>
    </source>
</evidence>
<dbReference type="PANTHER" id="PTHR43615:SF1">
    <property type="entry name" value="PPDK_N DOMAIN-CONTAINING PROTEIN"/>
    <property type="match status" value="1"/>
</dbReference>
<dbReference type="AlphaFoldDB" id="A0A7R9QC39"/>
<organism evidence="4">
    <name type="scientific">Oppiella nova</name>
    <dbReference type="NCBI Taxonomy" id="334625"/>
    <lineage>
        <taxon>Eukaryota</taxon>
        <taxon>Metazoa</taxon>
        <taxon>Ecdysozoa</taxon>
        <taxon>Arthropoda</taxon>
        <taxon>Chelicerata</taxon>
        <taxon>Arachnida</taxon>
        <taxon>Acari</taxon>
        <taxon>Acariformes</taxon>
        <taxon>Sarcoptiformes</taxon>
        <taxon>Oribatida</taxon>
        <taxon>Brachypylina</taxon>
        <taxon>Oppioidea</taxon>
        <taxon>Oppiidae</taxon>
        <taxon>Oppiella</taxon>
    </lineage>
</organism>
<evidence type="ECO:0000313" key="4">
    <source>
        <dbReference type="EMBL" id="CAD7640334.1"/>
    </source>
</evidence>
<evidence type="ECO:0000259" key="3">
    <source>
        <dbReference type="Pfam" id="PF01326"/>
    </source>
</evidence>
<dbReference type="Pfam" id="PF01326">
    <property type="entry name" value="PPDK_N"/>
    <property type="match status" value="1"/>
</dbReference>
<dbReference type="Gene3D" id="3.30.1490.20">
    <property type="entry name" value="ATP-grasp fold, A domain"/>
    <property type="match status" value="1"/>
</dbReference>
<dbReference type="InterPro" id="IPR051549">
    <property type="entry name" value="PEP_Utilizing_Enz"/>
</dbReference>
<proteinExistence type="inferred from homology"/>
<protein>
    <recommendedName>
        <fullName evidence="6">Phosphoenolpyruvate synthase</fullName>
    </recommendedName>
</protein>
<dbReference type="GO" id="GO:0016301">
    <property type="term" value="F:kinase activity"/>
    <property type="evidence" value="ECO:0007669"/>
    <property type="project" value="InterPro"/>
</dbReference>
<dbReference type="Pfam" id="PF00391">
    <property type="entry name" value="PEP-utilizers"/>
    <property type="match status" value="1"/>
</dbReference>
<dbReference type="InterPro" id="IPR036637">
    <property type="entry name" value="Phosphohistidine_dom_sf"/>
</dbReference>
<keyword evidence="5" id="KW-1185">Reference proteome</keyword>
<gene>
    <name evidence="4" type="ORF">ONB1V03_LOCUS2500</name>
</gene>
<dbReference type="Gene3D" id="3.50.30.10">
    <property type="entry name" value="Phosphohistidine domain"/>
    <property type="match status" value="1"/>
</dbReference>
<evidence type="ECO:0000256" key="1">
    <source>
        <dbReference type="ARBA" id="ARBA00007837"/>
    </source>
</evidence>